<name>A0A1M5IAQ5_9ACTN</name>
<dbReference type="InterPro" id="IPR036318">
    <property type="entry name" value="FAD-bd_PCMH-like_sf"/>
</dbReference>
<dbReference type="InterPro" id="IPR007173">
    <property type="entry name" value="ALO_C"/>
</dbReference>
<dbReference type="Proteomes" id="UP000184471">
    <property type="component" value="Unassembled WGS sequence"/>
</dbReference>
<dbReference type="EMBL" id="FQVX01000002">
    <property type="protein sequence ID" value="SHG25327.1"/>
    <property type="molecule type" value="Genomic_DNA"/>
</dbReference>
<evidence type="ECO:0000313" key="3">
    <source>
        <dbReference type="EMBL" id="SHG25327.1"/>
    </source>
</evidence>
<dbReference type="SUPFAM" id="SSF56176">
    <property type="entry name" value="FAD-binding/transporter-associated domain-like"/>
    <property type="match status" value="1"/>
</dbReference>
<keyword evidence="1" id="KW-0560">Oxidoreductase</keyword>
<feature type="domain" description="FAD-binding PCMH-type" evidence="2">
    <location>
        <begin position="15"/>
        <end position="183"/>
    </location>
</feature>
<dbReference type="PANTHER" id="PTHR43762:SF1">
    <property type="entry name" value="D-ARABINONO-1,4-LACTONE OXIDASE"/>
    <property type="match status" value="1"/>
</dbReference>
<gene>
    <name evidence="3" type="ORF">SAMN05444351_1988</name>
</gene>
<evidence type="ECO:0000256" key="1">
    <source>
        <dbReference type="ARBA" id="ARBA00023002"/>
    </source>
</evidence>
<dbReference type="GO" id="GO:0080049">
    <property type="term" value="F:L-gulono-1,4-lactone dehydrogenase activity"/>
    <property type="evidence" value="ECO:0007669"/>
    <property type="project" value="TreeGrafter"/>
</dbReference>
<dbReference type="Pfam" id="PF01565">
    <property type="entry name" value="FAD_binding_4"/>
    <property type="match status" value="1"/>
</dbReference>
<dbReference type="InterPro" id="IPR010031">
    <property type="entry name" value="FAD_lactone_oxidase-like"/>
</dbReference>
<dbReference type="Gene3D" id="3.30.43.10">
    <property type="entry name" value="Uridine Diphospho-n-acetylenolpyruvylglucosamine Reductase, domain 2"/>
    <property type="match status" value="1"/>
</dbReference>
<dbReference type="InterPro" id="IPR016166">
    <property type="entry name" value="FAD-bd_PCMH"/>
</dbReference>
<dbReference type="Gene3D" id="3.30.70.2520">
    <property type="match status" value="1"/>
</dbReference>
<keyword evidence="4" id="KW-1185">Reference proteome</keyword>
<dbReference type="InterPro" id="IPR006094">
    <property type="entry name" value="Oxid_FAD_bind_N"/>
</dbReference>
<dbReference type="Gene3D" id="3.30.70.2530">
    <property type="match status" value="1"/>
</dbReference>
<organism evidence="3 4">
    <name type="scientific">Geodermatophilus nigrescens</name>
    <dbReference type="NCBI Taxonomy" id="1070870"/>
    <lineage>
        <taxon>Bacteria</taxon>
        <taxon>Bacillati</taxon>
        <taxon>Actinomycetota</taxon>
        <taxon>Actinomycetes</taxon>
        <taxon>Geodermatophilales</taxon>
        <taxon>Geodermatophilaceae</taxon>
        <taxon>Geodermatophilus</taxon>
    </lineage>
</organism>
<dbReference type="PANTHER" id="PTHR43762">
    <property type="entry name" value="L-GULONOLACTONE OXIDASE"/>
    <property type="match status" value="1"/>
</dbReference>
<evidence type="ECO:0000259" key="2">
    <source>
        <dbReference type="PROSITE" id="PS51387"/>
    </source>
</evidence>
<dbReference type="Gene3D" id="1.10.45.10">
    <property type="entry name" value="Vanillyl-alcohol Oxidase, Chain A, domain 4"/>
    <property type="match status" value="1"/>
</dbReference>
<dbReference type="GO" id="GO:0003885">
    <property type="term" value="F:D-arabinono-1,4-lactone oxidase activity"/>
    <property type="evidence" value="ECO:0007669"/>
    <property type="project" value="InterPro"/>
</dbReference>
<dbReference type="GO" id="GO:0016020">
    <property type="term" value="C:membrane"/>
    <property type="evidence" value="ECO:0007669"/>
    <property type="project" value="InterPro"/>
</dbReference>
<proteinExistence type="predicted"/>
<dbReference type="GO" id="GO:0071949">
    <property type="term" value="F:FAD binding"/>
    <property type="evidence" value="ECO:0007669"/>
    <property type="project" value="InterPro"/>
</dbReference>
<dbReference type="Gene3D" id="3.30.465.10">
    <property type="match status" value="1"/>
</dbReference>
<dbReference type="RefSeq" id="WP_245794479.1">
    <property type="nucleotide sequence ID" value="NZ_FQVX01000002.1"/>
</dbReference>
<protein>
    <submittedName>
        <fullName evidence="3">Xylitol oxidase</fullName>
    </submittedName>
</protein>
<dbReference type="Pfam" id="PF04030">
    <property type="entry name" value="ALO"/>
    <property type="match status" value="1"/>
</dbReference>
<accession>A0A1M5IAQ5</accession>
<evidence type="ECO:0000313" key="4">
    <source>
        <dbReference type="Proteomes" id="UP000184471"/>
    </source>
</evidence>
<dbReference type="PROSITE" id="PS51387">
    <property type="entry name" value="FAD_PCMH"/>
    <property type="match status" value="1"/>
</dbReference>
<dbReference type="STRING" id="1070870.SAMN05444351_1988"/>
<dbReference type="AlphaFoldDB" id="A0A1M5IAQ5"/>
<reference evidence="3 4" key="1">
    <citation type="submission" date="2016-11" db="EMBL/GenBank/DDBJ databases">
        <authorList>
            <person name="Jaros S."/>
            <person name="Januszkiewicz K."/>
            <person name="Wedrychowicz H."/>
        </authorList>
    </citation>
    <scope>NUCLEOTIDE SEQUENCE [LARGE SCALE GENOMIC DNA]</scope>
    <source>
        <strain evidence="3 4">DSM 45408</strain>
    </source>
</reference>
<dbReference type="InterPro" id="IPR016171">
    <property type="entry name" value="Vanillyl_alc_oxidase_C-sub2"/>
</dbReference>
<dbReference type="InterPro" id="IPR016169">
    <property type="entry name" value="FAD-bd_PCMH_sub2"/>
</dbReference>
<dbReference type="InterPro" id="IPR016167">
    <property type="entry name" value="FAD-bd_PCMH_sub1"/>
</dbReference>
<sequence length="423" mass="45979">MTALDTPLRNWAGNLTYRAARVHRPRTLAELQEAVAGAPRVKALGSRHCFNDIADTDADLVVLDDLDVRVELARAEPDGSGVLWVPGGMPYSRLVPELARHGRALHNLASLPHITIAGATATGTHGSGSRNGSLATSVAGLELVRSDGEVVVLGEDSPDLPGAVVHLGALGVVTRVALRFQPTFSVRTNVYLDLTWDRLFADLPGVTGAAYSVSVFTDWHRVTSVWVKSRTDELDAAAPEDFFGARAATEPTHMLRDTPIENLTDQLDLPGEWHERLPHFRAEFTPSHGDELQSEYFVPAEHGRAACEAMRALADRVAPLLQVSEIRTIAGDDLWLSPATGGDVLALHFTWLPDEPAVTALLPEIEAALRPFGARPHWGKLFTTGAAELADRYPRMGDFRDLVGRLDPRGAFRNAYLERTVLG</sequence>